<protein>
    <submittedName>
        <fullName evidence="2">Uncharacterized protein</fullName>
    </submittedName>
</protein>
<gene>
    <name evidence="2" type="ORF">RRG08_045319</name>
</gene>
<accession>A0AAE1A1E8</accession>
<feature type="region of interest" description="Disordered" evidence="1">
    <location>
        <begin position="129"/>
        <end position="149"/>
    </location>
</feature>
<feature type="compositionally biased region" description="Basic and acidic residues" evidence="1">
    <location>
        <begin position="132"/>
        <end position="143"/>
    </location>
</feature>
<evidence type="ECO:0000313" key="2">
    <source>
        <dbReference type="EMBL" id="KAK3779574.1"/>
    </source>
</evidence>
<dbReference type="AlphaFoldDB" id="A0AAE1A1E8"/>
<evidence type="ECO:0000313" key="3">
    <source>
        <dbReference type="Proteomes" id="UP001283361"/>
    </source>
</evidence>
<dbReference type="EMBL" id="JAWDGP010002824">
    <property type="protein sequence ID" value="KAK3779574.1"/>
    <property type="molecule type" value="Genomic_DNA"/>
</dbReference>
<comment type="caution">
    <text evidence="2">The sequence shown here is derived from an EMBL/GenBank/DDBJ whole genome shotgun (WGS) entry which is preliminary data.</text>
</comment>
<sequence length="173" mass="18762">MSASSRVTRPVTRDSGLVMSASSRVTRPVTRDSGLVMSASSRVTRPVTRDSGLVMSASSRVTRPVTRDSGLVRLSASLAVVGRGRSLFRTAGNFSSGNEEEIFFYLKAVGNQDLALVVNTRHQFPCQTSPDIGRRRINSRDPDQMSAVSRDLTTPATISTQTLWVKFPTNAVT</sequence>
<organism evidence="2 3">
    <name type="scientific">Elysia crispata</name>
    <name type="common">lettuce slug</name>
    <dbReference type="NCBI Taxonomy" id="231223"/>
    <lineage>
        <taxon>Eukaryota</taxon>
        <taxon>Metazoa</taxon>
        <taxon>Spiralia</taxon>
        <taxon>Lophotrochozoa</taxon>
        <taxon>Mollusca</taxon>
        <taxon>Gastropoda</taxon>
        <taxon>Heterobranchia</taxon>
        <taxon>Euthyneura</taxon>
        <taxon>Panpulmonata</taxon>
        <taxon>Sacoglossa</taxon>
        <taxon>Placobranchoidea</taxon>
        <taxon>Plakobranchidae</taxon>
        <taxon>Elysia</taxon>
    </lineage>
</organism>
<feature type="region of interest" description="Disordered" evidence="1">
    <location>
        <begin position="1"/>
        <end position="24"/>
    </location>
</feature>
<evidence type="ECO:0000256" key="1">
    <source>
        <dbReference type="SAM" id="MobiDB-lite"/>
    </source>
</evidence>
<reference evidence="2" key="1">
    <citation type="journal article" date="2023" name="G3 (Bethesda)">
        <title>A reference genome for the long-term kleptoplast-retaining sea slug Elysia crispata morphotype clarki.</title>
        <authorList>
            <person name="Eastman K.E."/>
            <person name="Pendleton A.L."/>
            <person name="Shaikh M.A."/>
            <person name="Suttiyut T."/>
            <person name="Ogas R."/>
            <person name="Tomko P."/>
            <person name="Gavelis G."/>
            <person name="Widhalm J.R."/>
            <person name="Wisecaver J.H."/>
        </authorList>
    </citation>
    <scope>NUCLEOTIDE SEQUENCE</scope>
    <source>
        <strain evidence="2">ECLA1</strain>
    </source>
</reference>
<name>A0AAE1A1E8_9GAST</name>
<dbReference type="Proteomes" id="UP001283361">
    <property type="component" value="Unassembled WGS sequence"/>
</dbReference>
<proteinExistence type="predicted"/>
<keyword evidence="3" id="KW-1185">Reference proteome</keyword>